<dbReference type="PANTHER" id="PTHR46825:SF9">
    <property type="entry name" value="BETA-LACTAMASE-RELATED DOMAIN-CONTAINING PROTEIN"/>
    <property type="match status" value="1"/>
</dbReference>
<evidence type="ECO:0000313" key="4">
    <source>
        <dbReference type="Proteomes" id="UP000199110"/>
    </source>
</evidence>
<evidence type="ECO:0000256" key="1">
    <source>
        <dbReference type="SAM" id="SignalP"/>
    </source>
</evidence>
<dbReference type="InterPro" id="IPR050491">
    <property type="entry name" value="AmpC-like"/>
</dbReference>
<proteinExistence type="predicted"/>
<keyword evidence="1" id="KW-0732">Signal</keyword>
<dbReference type="RefSeq" id="WP_175484835.1">
    <property type="nucleotide sequence ID" value="NZ_FORA01000002.1"/>
</dbReference>
<feature type="domain" description="Beta-lactamase-related" evidence="2">
    <location>
        <begin position="38"/>
        <end position="304"/>
    </location>
</feature>
<dbReference type="PANTHER" id="PTHR46825">
    <property type="entry name" value="D-ALANYL-D-ALANINE-CARBOXYPEPTIDASE/ENDOPEPTIDASE AMPH"/>
    <property type="match status" value="1"/>
</dbReference>
<dbReference type="Pfam" id="PF00144">
    <property type="entry name" value="Beta-lactamase"/>
    <property type="match status" value="1"/>
</dbReference>
<dbReference type="InterPro" id="IPR012338">
    <property type="entry name" value="Beta-lactam/transpept-like"/>
</dbReference>
<dbReference type="Gene3D" id="3.40.710.10">
    <property type="entry name" value="DD-peptidase/beta-lactamase superfamily"/>
    <property type="match status" value="1"/>
</dbReference>
<organism evidence="3 4">
    <name type="scientific">Jannaschia pohangensis</name>
    <dbReference type="NCBI Taxonomy" id="390807"/>
    <lineage>
        <taxon>Bacteria</taxon>
        <taxon>Pseudomonadati</taxon>
        <taxon>Pseudomonadota</taxon>
        <taxon>Alphaproteobacteria</taxon>
        <taxon>Rhodobacterales</taxon>
        <taxon>Roseobacteraceae</taxon>
        <taxon>Jannaschia</taxon>
    </lineage>
</organism>
<gene>
    <name evidence="3" type="ORF">SAMN04488095_1698</name>
</gene>
<dbReference type="EMBL" id="FORA01000002">
    <property type="protein sequence ID" value="SFI90690.1"/>
    <property type="molecule type" value="Genomic_DNA"/>
</dbReference>
<keyword evidence="4" id="KW-1185">Reference proteome</keyword>
<dbReference type="Proteomes" id="UP000199110">
    <property type="component" value="Unassembled WGS sequence"/>
</dbReference>
<sequence length="330" mass="34969">MIRAALIFLGLAGAAFAQGDAPAFQADAAVTIATWSANGVTVDVAGSPNPEGGTLTDADMWHIGSLTKAMTATLAGRAVAAGAIDWDTTVGALLDADPVWRDVTLAELLTHRSGMAANLPRWRAILRPDRAAYVGHMLGSSPVGARGEFLYSNAGYVVAGAMLEAAQAEPWEDLIQREVFAPLGMEEVGFGAPPRIWGHRGGRPVRPGPGADNIPAMGPAGTVHASPRAMLRFLAAHATQDPEFLPPEVWARLHRPVGDYAMGWRVEDRALRHAGSNTMWFARVEVRDGWAAFVAVNEGSAAAQARTEQVIEGLWPDAPPARPEAPRPSE</sequence>
<reference evidence="3 4" key="1">
    <citation type="submission" date="2016-10" db="EMBL/GenBank/DDBJ databases">
        <authorList>
            <person name="de Groot N.N."/>
        </authorList>
    </citation>
    <scope>NUCLEOTIDE SEQUENCE [LARGE SCALE GENOMIC DNA]</scope>
    <source>
        <strain evidence="3 4">DSM 19073</strain>
    </source>
</reference>
<accession>A0A1I3M1M2</accession>
<feature type="signal peptide" evidence="1">
    <location>
        <begin position="1"/>
        <end position="17"/>
    </location>
</feature>
<dbReference type="AlphaFoldDB" id="A0A1I3M1M2"/>
<feature type="chain" id="PRO_5011630048" evidence="1">
    <location>
        <begin position="18"/>
        <end position="330"/>
    </location>
</feature>
<dbReference type="STRING" id="390807.SAMN04488095_1698"/>
<dbReference type="SUPFAM" id="SSF56601">
    <property type="entry name" value="beta-lactamase/transpeptidase-like"/>
    <property type="match status" value="1"/>
</dbReference>
<protein>
    <submittedName>
        <fullName evidence="3">CubicO group peptidase, beta-lactamase class C family</fullName>
    </submittedName>
</protein>
<evidence type="ECO:0000313" key="3">
    <source>
        <dbReference type="EMBL" id="SFI90690.1"/>
    </source>
</evidence>
<name>A0A1I3M1M2_9RHOB</name>
<evidence type="ECO:0000259" key="2">
    <source>
        <dbReference type="Pfam" id="PF00144"/>
    </source>
</evidence>
<dbReference type="InterPro" id="IPR001466">
    <property type="entry name" value="Beta-lactam-related"/>
</dbReference>